<reference evidence="1 2" key="1">
    <citation type="journal article" date="2018" name="Nat. Ecol. Evol.">
        <title>Genomic signatures of mitonuclear coevolution across populations of Tigriopus californicus.</title>
        <authorList>
            <person name="Barreto F.S."/>
            <person name="Watson E.T."/>
            <person name="Lima T.G."/>
            <person name="Willett C.S."/>
            <person name="Edmands S."/>
            <person name="Li W."/>
            <person name="Burton R.S."/>
        </authorList>
    </citation>
    <scope>NUCLEOTIDE SEQUENCE [LARGE SCALE GENOMIC DNA]</scope>
    <source>
        <strain evidence="1 2">San Diego</strain>
    </source>
</reference>
<comment type="caution">
    <text evidence="1">The sequence shown here is derived from an EMBL/GenBank/DDBJ whole genome shotgun (WGS) entry which is preliminary data.</text>
</comment>
<accession>A0A553NYL6</accession>
<protein>
    <submittedName>
        <fullName evidence="1">Uncharacterized protein</fullName>
    </submittedName>
</protein>
<proteinExistence type="predicted"/>
<dbReference type="Proteomes" id="UP000318571">
    <property type="component" value="Chromosome 9"/>
</dbReference>
<evidence type="ECO:0000313" key="1">
    <source>
        <dbReference type="EMBL" id="TRY70512.1"/>
    </source>
</evidence>
<gene>
    <name evidence="1" type="ORF">TCAL_16444</name>
</gene>
<name>A0A553NYL6_TIGCA</name>
<organism evidence="1 2">
    <name type="scientific">Tigriopus californicus</name>
    <name type="common">Marine copepod</name>
    <dbReference type="NCBI Taxonomy" id="6832"/>
    <lineage>
        <taxon>Eukaryota</taxon>
        <taxon>Metazoa</taxon>
        <taxon>Ecdysozoa</taxon>
        <taxon>Arthropoda</taxon>
        <taxon>Crustacea</taxon>
        <taxon>Multicrustacea</taxon>
        <taxon>Hexanauplia</taxon>
        <taxon>Copepoda</taxon>
        <taxon>Harpacticoida</taxon>
        <taxon>Harpacticidae</taxon>
        <taxon>Tigriopus</taxon>
    </lineage>
</organism>
<dbReference type="EMBL" id="VCGU01000009">
    <property type="protein sequence ID" value="TRY70512.1"/>
    <property type="molecule type" value="Genomic_DNA"/>
</dbReference>
<sequence>MVKARSLASEYELTKKQAVKGAGRSDTSRREAHIATQGLLIGGFHDLQVGVAQENILTHAVNVLHTGSGLNDTTFAAAKRSLSNVNGSESGSEKKTFYGNWHFLYKINARFKMNSHQNVFHVVEDNLKGSEIRFRC</sequence>
<dbReference type="AlphaFoldDB" id="A0A553NYL6"/>
<evidence type="ECO:0000313" key="2">
    <source>
        <dbReference type="Proteomes" id="UP000318571"/>
    </source>
</evidence>
<keyword evidence="2" id="KW-1185">Reference proteome</keyword>